<sequence>MSRLGFPYPTLFPVVNGPARWEAVIGEETRAFRDGCGSWDYQSELEIRARLDWQPEQAFQRGGLSKLWENSRLAILLSSGSNLQQGRRFVAIDRPITEISGDPVEIRFRISSASLCSRLVAVLLIYSMGGLVAGIPIRRGSVLYKEQAVLSLEGDLAAFPVRSISFSHSHLPDGFWLVDVSPTENLFDPILSSVTLLLNSDRPDIVSRVLTKGEADGFLRWILRADLMACVLSTVLLRQDLGYDRLESYPDGSMGHLTSSMLQGLGIGSEAELSRLQEEARVEPGRFRQRCQAVMLLDSQGP</sequence>
<protein>
    <submittedName>
        <fullName evidence="1">Uncharacterized protein</fullName>
    </submittedName>
</protein>
<reference evidence="1 2" key="1">
    <citation type="journal article" date="2019" name="mSystems">
        <title>Life at home and on the roam: Genomic adaptions reflect the dual lifestyle of an intracellular, facultative symbiont.</title>
        <authorList>
            <person name="Burgsdorf I."/>
        </authorList>
    </citation>
    <scope>NUCLEOTIDE SEQUENCE [LARGE SCALE GENOMIC DNA]</scope>
    <source>
        <strain evidence="1">277cI</strain>
    </source>
</reference>
<dbReference type="AlphaFoldDB" id="A0A524RVQ8"/>
<accession>A0A524RVQ8</accession>
<organism evidence="1 2">
    <name type="scientific">Aphanocapsa feldmannii 277cI</name>
    <dbReference type="NCBI Taxonomy" id="2507554"/>
    <lineage>
        <taxon>Bacteria</taxon>
        <taxon>Bacillati</taxon>
        <taxon>Cyanobacteriota</taxon>
        <taxon>Cyanophyceae</taxon>
        <taxon>Oscillatoriophycideae</taxon>
        <taxon>Chroococcales</taxon>
        <taxon>Microcystaceae</taxon>
        <taxon>Aphanocapsa</taxon>
    </lineage>
</organism>
<name>A0A524RVQ8_9CHRO</name>
<proteinExistence type="predicted"/>
<dbReference type="EMBL" id="SRMN01000004">
    <property type="protein sequence ID" value="TGH27847.1"/>
    <property type="molecule type" value="Genomic_DNA"/>
</dbReference>
<comment type="caution">
    <text evidence="1">The sequence shown here is derived from an EMBL/GenBank/DDBJ whole genome shotgun (WGS) entry which is preliminary data.</text>
</comment>
<gene>
    <name evidence="1" type="ORF">ERJ68_00440</name>
</gene>
<dbReference type="Proteomes" id="UP000315454">
    <property type="component" value="Unassembled WGS sequence"/>
</dbReference>
<evidence type="ECO:0000313" key="1">
    <source>
        <dbReference type="EMBL" id="TGH27847.1"/>
    </source>
</evidence>
<evidence type="ECO:0000313" key="2">
    <source>
        <dbReference type="Proteomes" id="UP000315454"/>
    </source>
</evidence>